<proteinExistence type="predicted"/>
<keyword evidence="1" id="KW-1133">Transmembrane helix</keyword>
<keyword evidence="1" id="KW-0812">Transmembrane</keyword>
<reference evidence="2" key="1">
    <citation type="submission" date="2019-10" db="EMBL/GenBank/DDBJ databases">
        <title>Nonomuraea sp. nov., isolated from Phyllanthus amarus.</title>
        <authorList>
            <person name="Klykleung N."/>
            <person name="Tanasupawat S."/>
        </authorList>
    </citation>
    <scope>NUCLEOTIDE SEQUENCE [LARGE SCALE GENOMIC DNA]</scope>
    <source>
        <strain evidence="2">3MP-10</strain>
    </source>
</reference>
<name>A0A5N6ADY3_9ACTN</name>
<evidence type="ECO:0000256" key="1">
    <source>
        <dbReference type="SAM" id="Phobius"/>
    </source>
</evidence>
<evidence type="ECO:0000313" key="3">
    <source>
        <dbReference type="Proteomes" id="UP000314251"/>
    </source>
</evidence>
<evidence type="ECO:0000313" key="2">
    <source>
        <dbReference type="EMBL" id="KAB8166435.1"/>
    </source>
</evidence>
<keyword evidence="1" id="KW-0472">Membrane</keyword>
<protein>
    <submittedName>
        <fullName evidence="2">Uncharacterized protein</fullName>
    </submittedName>
</protein>
<gene>
    <name evidence="2" type="ORF">FH607_011450</name>
</gene>
<sequence length="67" mass="7053">MNDHLLRLRARLVVFLGRLAADDRGYSTEAVILTAALVGVGAGVGLIFSDEIQAAAENINFTNPSAP</sequence>
<organism evidence="2 3">
    <name type="scientific">Streptomyces mimosae</name>
    <dbReference type="NCBI Taxonomy" id="2586635"/>
    <lineage>
        <taxon>Bacteria</taxon>
        <taxon>Bacillati</taxon>
        <taxon>Actinomycetota</taxon>
        <taxon>Actinomycetes</taxon>
        <taxon>Kitasatosporales</taxon>
        <taxon>Streptomycetaceae</taxon>
        <taxon>Streptomyces</taxon>
    </lineage>
</organism>
<dbReference type="RefSeq" id="WP_139667559.1">
    <property type="nucleotide sequence ID" value="NZ_VDLY02000006.1"/>
</dbReference>
<accession>A0A5N6ADY3</accession>
<dbReference type="EMBL" id="VDLY02000006">
    <property type="protein sequence ID" value="KAB8166435.1"/>
    <property type="molecule type" value="Genomic_DNA"/>
</dbReference>
<dbReference type="AlphaFoldDB" id="A0A5N6ADY3"/>
<feature type="transmembrane region" description="Helical" evidence="1">
    <location>
        <begin position="30"/>
        <end position="48"/>
    </location>
</feature>
<dbReference type="Proteomes" id="UP000314251">
    <property type="component" value="Unassembled WGS sequence"/>
</dbReference>
<keyword evidence="3" id="KW-1185">Reference proteome</keyword>
<comment type="caution">
    <text evidence="2">The sequence shown here is derived from an EMBL/GenBank/DDBJ whole genome shotgun (WGS) entry which is preliminary data.</text>
</comment>